<keyword evidence="3" id="KW-1185">Reference proteome</keyword>
<dbReference type="AlphaFoldDB" id="A0A6A5YJM6"/>
<organism evidence="2 3">
    <name type="scientific">Lophiotrema nucula</name>
    <dbReference type="NCBI Taxonomy" id="690887"/>
    <lineage>
        <taxon>Eukaryota</taxon>
        <taxon>Fungi</taxon>
        <taxon>Dikarya</taxon>
        <taxon>Ascomycota</taxon>
        <taxon>Pezizomycotina</taxon>
        <taxon>Dothideomycetes</taxon>
        <taxon>Pleosporomycetidae</taxon>
        <taxon>Pleosporales</taxon>
        <taxon>Lophiotremataceae</taxon>
        <taxon>Lophiotrema</taxon>
    </lineage>
</organism>
<evidence type="ECO:0000313" key="3">
    <source>
        <dbReference type="Proteomes" id="UP000799770"/>
    </source>
</evidence>
<protein>
    <submittedName>
        <fullName evidence="2">Uncharacterized protein</fullName>
    </submittedName>
</protein>
<proteinExistence type="predicted"/>
<reference evidence="2" key="1">
    <citation type="journal article" date="2020" name="Stud. Mycol.">
        <title>101 Dothideomycetes genomes: a test case for predicting lifestyles and emergence of pathogens.</title>
        <authorList>
            <person name="Haridas S."/>
            <person name="Albert R."/>
            <person name="Binder M."/>
            <person name="Bloem J."/>
            <person name="Labutti K."/>
            <person name="Salamov A."/>
            <person name="Andreopoulos B."/>
            <person name="Baker S."/>
            <person name="Barry K."/>
            <person name="Bills G."/>
            <person name="Bluhm B."/>
            <person name="Cannon C."/>
            <person name="Castanera R."/>
            <person name="Culley D."/>
            <person name="Daum C."/>
            <person name="Ezra D."/>
            <person name="Gonzalez J."/>
            <person name="Henrissat B."/>
            <person name="Kuo A."/>
            <person name="Liang C."/>
            <person name="Lipzen A."/>
            <person name="Lutzoni F."/>
            <person name="Magnuson J."/>
            <person name="Mondo S."/>
            <person name="Nolan M."/>
            <person name="Ohm R."/>
            <person name="Pangilinan J."/>
            <person name="Park H.-J."/>
            <person name="Ramirez L."/>
            <person name="Alfaro M."/>
            <person name="Sun H."/>
            <person name="Tritt A."/>
            <person name="Yoshinaga Y."/>
            <person name="Zwiers L.-H."/>
            <person name="Turgeon B."/>
            <person name="Goodwin S."/>
            <person name="Spatafora J."/>
            <person name="Crous P."/>
            <person name="Grigoriev I."/>
        </authorList>
    </citation>
    <scope>NUCLEOTIDE SEQUENCE</scope>
    <source>
        <strain evidence="2">CBS 627.86</strain>
    </source>
</reference>
<gene>
    <name evidence="2" type="ORF">BDV96DRAFT_607465</name>
</gene>
<dbReference type="Proteomes" id="UP000799770">
    <property type="component" value="Unassembled WGS sequence"/>
</dbReference>
<name>A0A6A5YJM6_9PLEO</name>
<sequence length="152" mass="16808">MDQAGEEQEIYDLIAIVVIDSTSPHSSSALRLQSKMPFEIRKYACGHAAIIDSDNRVATRITKHVPPGEAAHVTIGMRVTPAYEACESCRTSKPREAWGWTGASTMVKAETQPIHQAEPRSSIRKREKKQEDYSSSAGETSVDSWEGGTDEW</sequence>
<accession>A0A6A5YJM6</accession>
<feature type="compositionally biased region" description="Polar residues" evidence="1">
    <location>
        <begin position="133"/>
        <end position="143"/>
    </location>
</feature>
<dbReference type="EMBL" id="ML977363">
    <property type="protein sequence ID" value="KAF2106411.1"/>
    <property type="molecule type" value="Genomic_DNA"/>
</dbReference>
<evidence type="ECO:0000313" key="2">
    <source>
        <dbReference type="EMBL" id="KAF2106411.1"/>
    </source>
</evidence>
<evidence type="ECO:0000256" key="1">
    <source>
        <dbReference type="SAM" id="MobiDB-lite"/>
    </source>
</evidence>
<feature type="region of interest" description="Disordered" evidence="1">
    <location>
        <begin position="101"/>
        <end position="152"/>
    </location>
</feature>